<name>A0A1J7JG62_9PEZI</name>
<evidence type="ECO:0000313" key="3">
    <source>
        <dbReference type="Proteomes" id="UP000182658"/>
    </source>
</evidence>
<protein>
    <recommendedName>
        <fullName evidence="4">Histone chaperone domain-containing protein</fullName>
    </recommendedName>
</protein>
<feature type="compositionally biased region" description="Basic and acidic residues" evidence="1">
    <location>
        <begin position="1"/>
        <end position="16"/>
    </location>
</feature>
<evidence type="ECO:0008006" key="4">
    <source>
        <dbReference type="Google" id="ProtNLM"/>
    </source>
</evidence>
<reference evidence="2 3" key="1">
    <citation type="submission" date="2016-10" db="EMBL/GenBank/DDBJ databases">
        <title>Draft genome sequence of Coniochaeta ligniaria NRRL30616, a lignocellulolytic fungus for bioabatement of inhibitors in plant biomass hydrolysates.</title>
        <authorList>
            <consortium name="DOE Joint Genome Institute"/>
            <person name="Jimenez D.J."/>
            <person name="Hector R.E."/>
            <person name="Riley R."/>
            <person name="Sun H."/>
            <person name="Grigoriev I.V."/>
            <person name="Van Elsas J.D."/>
            <person name="Nichols N.N."/>
        </authorList>
    </citation>
    <scope>NUCLEOTIDE SEQUENCE [LARGE SCALE GENOMIC DNA]</scope>
    <source>
        <strain evidence="2 3">NRRL 30616</strain>
    </source>
</reference>
<sequence>MARGKNEEAPTGELHDSSYVSKDQKVAPVVSDDAPVEDAYDDKTADTDAQLERDEKDAIDKDNIIKDRTRHAKPVDTYREPGDTEGLEQAEDTGRSATSTTDQVLRS</sequence>
<gene>
    <name evidence="2" type="ORF">CONLIGDRAFT_681211</name>
</gene>
<dbReference type="EMBL" id="KV875098">
    <property type="protein sequence ID" value="OIW28236.1"/>
    <property type="molecule type" value="Genomic_DNA"/>
</dbReference>
<accession>A0A1J7JG62</accession>
<dbReference type="AlphaFoldDB" id="A0A1J7JG62"/>
<dbReference type="InParanoid" id="A0A1J7JG62"/>
<feature type="region of interest" description="Disordered" evidence="1">
    <location>
        <begin position="1"/>
        <end position="107"/>
    </location>
</feature>
<dbReference type="Proteomes" id="UP000182658">
    <property type="component" value="Unassembled WGS sequence"/>
</dbReference>
<organism evidence="2 3">
    <name type="scientific">Coniochaeta ligniaria NRRL 30616</name>
    <dbReference type="NCBI Taxonomy" id="1408157"/>
    <lineage>
        <taxon>Eukaryota</taxon>
        <taxon>Fungi</taxon>
        <taxon>Dikarya</taxon>
        <taxon>Ascomycota</taxon>
        <taxon>Pezizomycotina</taxon>
        <taxon>Sordariomycetes</taxon>
        <taxon>Sordariomycetidae</taxon>
        <taxon>Coniochaetales</taxon>
        <taxon>Coniochaetaceae</taxon>
        <taxon>Coniochaeta</taxon>
    </lineage>
</organism>
<evidence type="ECO:0000256" key="1">
    <source>
        <dbReference type="SAM" id="MobiDB-lite"/>
    </source>
</evidence>
<dbReference type="OrthoDB" id="4357148at2759"/>
<feature type="compositionally biased region" description="Polar residues" evidence="1">
    <location>
        <begin position="95"/>
        <end position="107"/>
    </location>
</feature>
<proteinExistence type="predicted"/>
<evidence type="ECO:0000313" key="2">
    <source>
        <dbReference type="EMBL" id="OIW28236.1"/>
    </source>
</evidence>
<feature type="compositionally biased region" description="Basic and acidic residues" evidence="1">
    <location>
        <begin position="41"/>
        <end position="82"/>
    </location>
</feature>
<keyword evidence="3" id="KW-1185">Reference proteome</keyword>